<dbReference type="STRING" id="30732.ENSOMEP00000028879"/>
<feature type="domain" description="Immunoglobulin subtype 2" evidence="3">
    <location>
        <begin position="98"/>
        <end position="156"/>
    </location>
</feature>
<evidence type="ECO:0000313" key="6">
    <source>
        <dbReference type="Proteomes" id="UP000261560"/>
    </source>
</evidence>
<dbReference type="SUPFAM" id="SSF49265">
    <property type="entry name" value="Fibronectin type III"/>
    <property type="match status" value="1"/>
</dbReference>
<keyword evidence="6" id="KW-1185">Reference proteome</keyword>
<dbReference type="InterPro" id="IPR013783">
    <property type="entry name" value="Ig-like_fold"/>
</dbReference>
<dbReference type="GO" id="GO:0048738">
    <property type="term" value="P:cardiac muscle tissue development"/>
    <property type="evidence" value="ECO:0007669"/>
    <property type="project" value="TreeGrafter"/>
</dbReference>
<dbReference type="InterPro" id="IPR036116">
    <property type="entry name" value="FN3_sf"/>
</dbReference>
<dbReference type="GO" id="GO:0031430">
    <property type="term" value="C:M band"/>
    <property type="evidence" value="ECO:0007669"/>
    <property type="project" value="TreeGrafter"/>
</dbReference>
<dbReference type="AlphaFoldDB" id="A0A3B3DHB8"/>
<organism evidence="5 6">
    <name type="scientific">Oryzias melastigma</name>
    <name type="common">Marine medaka</name>
    <dbReference type="NCBI Taxonomy" id="30732"/>
    <lineage>
        <taxon>Eukaryota</taxon>
        <taxon>Metazoa</taxon>
        <taxon>Chordata</taxon>
        <taxon>Craniata</taxon>
        <taxon>Vertebrata</taxon>
        <taxon>Euteleostomi</taxon>
        <taxon>Actinopterygii</taxon>
        <taxon>Neopterygii</taxon>
        <taxon>Teleostei</taxon>
        <taxon>Neoteleostei</taxon>
        <taxon>Acanthomorphata</taxon>
        <taxon>Ovalentaria</taxon>
        <taxon>Atherinomorphae</taxon>
        <taxon>Beloniformes</taxon>
        <taxon>Adrianichthyidae</taxon>
        <taxon>Oryziinae</taxon>
        <taxon>Oryzias</taxon>
    </lineage>
</organism>
<proteinExistence type="predicted"/>
<dbReference type="SUPFAM" id="SSF48726">
    <property type="entry name" value="Immunoglobulin"/>
    <property type="match status" value="2"/>
</dbReference>
<evidence type="ECO:0008006" key="7">
    <source>
        <dbReference type="Google" id="ProtNLM"/>
    </source>
</evidence>
<dbReference type="Ensembl" id="ENSOMET00000017835.1">
    <property type="protein sequence ID" value="ENSOMEP00000028879.1"/>
    <property type="gene ID" value="ENSOMEG00000012187.1"/>
</dbReference>
<keyword evidence="2" id="KW-0393">Immunoglobulin domain</keyword>
<dbReference type="GO" id="GO:0045214">
    <property type="term" value="P:sarcomere organization"/>
    <property type="evidence" value="ECO:0007669"/>
    <property type="project" value="TreeGrafter"/>
</dbReference>
<dbReference type="InterPro" id="IPR013098">
    <property type="entry name" value="Ig_I-set"/>
</dbReference>
<dbReference type="PANTHER" id="PTHR14340:SF13">
    <property type="entry name" value="TITIN"/>
    <property type="match status" value="1"/>
</dbReference>
<dbReference type="PaxDb" id="30732-ENSOMEP00000028879"/>
<keyword evidence="1" id="KW-0677">Repeat</keyword>
<sequence>MADVNTTDSFSVLTIEGCTRYEAGKYTLSLENNSGRKSITFTVKVLDTPGPPGSITFKDVTRGALTMMWDAPSNDGGARIHHYMVDKRELKGETITVTAGSDVVLDAAVGGKPEPTVYWSKGDKILDNGKFTHLIVRDTTINDTGNYTVEVKNAIGMATEVIKVIILEPAEIPGVVKGGVIHLSVPIKGKPIPTIKWTKDGHDISHRAMIATHDNITELVIKEAHKDDTGTYDLVLENKCGRKAVYIKVCETFD</sequence>
<name>A0A3B3DHB8_ORYME</name>
<evidence type="ECO:0000259" key="4">
    <source>
        <dbReference type="SMART" id="SM00409"/>
    </source>
</evidence>
<evidence type="ECO:0000256" key="1">
    <source>
        <dbReference type="ARBA" id="ARBA00022737"/>
    </source>
</evidence>
<dbReference type="GO" id="GO:0008307">
    <property type="term" value="F:structural constituent of muscle"/>
    <property type="evidence" value="ECO:0007669"/>
    <property type="project" value="TreeGrafter"/>
</dbReference>
<feature type="domain" description="Immunoglobulin" evidence="4">
    <location>
        <begin position="92"/>
        <end position="167"/>
    </location>
</feature>
<dbReference type="Pfam" id="PF07679">
    <property type="entry name" value="I-set"/>
    <property type="match status" value="2"/>
</dbReference>
<dbReference type="Gene3D" id="2.60.40.10">
    <property type="entry name" value="Immunoglobulins"/>
    <property type="match status" value="4"/>
</dbReference>
<dbReference type="SMART" id="SM00409">
    <property type="entry name" value="IG"/>
    <property type="match status" value="2"/>
</dbReference>
<protein>
    <recommendedName>
        <fullName evidence="7">Ig-like domain-containing protein</fullName>
    </recommendedName>
</protein>
<dbReference type="InterPro" id="IPR003598">
    <property type="entry name" value="Ig_sub2"/>
</dbReference>
<dbReference type="InterPro" id="IPR003599">
    <property type="entry name" value="Ig_sub"/>
</dbReference>
<dbReference type="GeneTree" id="ENSGT01110000267173"/>
<evidence type="ECO:0000259" key="3">
    <source>
        <dbReference type="SMART" id="SM00408"/>
    </source>
</evidence>
<accession>A0A3B3DHB8</accession>
<dbReference type="FunFam" id="2.60.40.10:FF:000031">
    <property type="entry name" value="Myosin-binding protein C, slow type"/>
    <property type="match status" value="2"/>
</dbReference>
<dbReference type="CDD" id="cd00063">
    <property type="entry name" value="FN3"/>
    <property type="match status" value="1"/>
</dbReference>
<reference evidence="5" key="2">
    <citation type="submission" date="2025-09" db="UniProtKB">
        <authorList>
            <consortium name="Ensembl"/>
        </authorList>
    </citation>
    <scope>IDENTIFICATION</scope>
</reference>
<feature type="domain" description="Immunoglobulin subtype 2" evidence="3">
    <location>
        <begin position="176"/>
        <end position="241"/>
    </location>
</feature>
<dbReference type="PANTHER" id="PTHR14340">
    <property type="entry name" value="MICROFIBRIL-ASSOCIATED GLYCOPROTEIN 3"/>
    <property type="match status" value="1"/>
</dbReference>
<dbReference type="Proteomes" id="UP000261560">
    <property type="component" value="Unplaced"/>
</dbReference>
<feature type="domain" description="Immunoglobulin" evidence="4">
    <location>
        <begin position="170"/>
        <end position="250"/>
    </location>
</feature>
<reference evidence="5" key="1">
    <citation type="submission" date="2025-08" db="UniProtKB">
        <authorList>
            <consortium name="Ensembl"/>
        </authorList>
    </citation>
    <scope>IDENTIFICATION</scope>
</reference>
<evidence type="ECO:0000256" key="2">
    <source>
        <dbReference type="ARBA" id="ARBA00023319"/>
    </source>
</evidence>
<dbReference type="InterPro" id="IPR003961">
    <property type="entry name" value="FN3_dom"/>
</dbReference>
<dbReference type="SMART" id="SM00408">
    <property type="entry name" value="IGc2"/>
    <property type="match status" value="2"/>
</dbReference>
<evidence type="ECO:0000313" key="5">
    <source>
        <dbReference type="Ensembl" id="ENSOMEP00000028879.1"/>
    </source>
</evidence>
<dbReference type="InterPro" id="IPR036179">
    <property type="entry name" value="Ig-like_dom_sf"/>
</dbReference>